<gene>
    <name evidence="1" type="ORF">RHGRI_005660</name>
</gene>
<comment type="caution">
    <text evidence="1">The sequence shown here is derived from an EMBL/GenBank/DDBJ whole genome shotgun (WGS) entry which is preliminary data.</text>
</comment>
<evidence type="ECO:0000313" key="2">
    <source>
        <dbReference type="Proteomes" id="UP000823749"/>
    </source>
</evidence>
<dbReference type="EMBL" id="JACTNZ010000002">
    <property type="protein sequence ID" value="KAG5562992.1"/>
    <property type="molecule type" value="Genomic_DNA"/>
</dbReference>
<name>A0AAV6LGG6_9ERIC</name>
<dbReference type="AlphaFoldDB" id="A0AAV6LGG6"/>
<sequence>MVAQLSWFPILSHKSLTKHVASYLSKKTSALQAGIIHKLFLPSTLHNASFPLPSNCHSFSQRHETFFFVSSKRKGTQAIGFSLLHLLCYKPSH</sequence>
<keyword evidence="2" id="KW-1185">Reference proteome</keyword>
<dbReference type="Proteomes" id="UP000823749">
    <property type="component" value="Chromosome 2"/>
</dbReference>
<evidence type="ECO:0000313" key="1">
    <source>
        <dbReference type="EMBL" id="KAG5562992.1"/>
    </source>
</evidence>
<organism evidence="1 2">
    <name type="scientific">Rhododendron griersonianum</name>
    <dbReference type="NCBI Taxonomy" id="479676"/>
    <lineage>
        <taxon>Eukaryota</taxon>
        <taxon>Viridiplantae</taxon>
        <taxon>Streptophyta</taxon>
        <taxon>Embryophyta</taxon>
        <taxon>Tracheophyta</taxon>
        <taxon>Spermatophyta</taxon>
        <taxon>Magnoliopsida</taxon>
        <taxon>eudicotyledons</taxon>
        <taxon>Gunneridae</taxon>
        <taxon>Pentapetalae</taxon>
        <taxon>asterids</taxon>
        <taxon>Ericales</taxon>
        <taxon>Ericaceae</taxon>
        <taxon>Ericoideae</taxon>
        <taxon>Rhodoreae</taxon>
        <taxon>Rhododendron</taxon>
    </lineage>
</organism>
<accession>A0AAV6LGG6</accession>
<reference evidence="1" key="1">
    <citation type="submission" date="2020-08" db="EMBL/GenBank/DDBJ databases">
        <title>Plant Genome Project.</title>
        <authorList>
            <person name="Zhang R.-G."/>
        </authorList>
    </citation>
    <scope>NUCLEOTIDE SEQUENCE</scope>
    <source>
        <strain evidence="1">WSP0</strain>
        <tissue evidence="1">Leaf</tissue>
    </source>
</reference>
<proteinExistence type="predicted"/>
<protein>
    <submittedName>
        <fullName evidence="1">Uncharacterized protein</fullName>
    </submittedName>
</protein>